<dbReference type="PANTHER" id="PTHR34598">
    <property type="entry name" value="BLL6449 PROTEIN"/>
    <property type="match status" value="1"/>
</dbReference>
<evidence type="ECO:0000256" key="3">
    <source>
        <dbReference type="SAM" id="Coils"/>
    </source>
</evidence>
<proteinExistence type="inferred from homology"/>
<evidence type="ECO:0000313" key="5">
    <source>
        <dbReference type="Proteomes" id="UP000016933"/>
    </source>
</evidence>
<dbReference type="OrthoDB" id="10041966at2759"/>
<dbReference type="PANTHER" id="PTHR34598:SF3">
    <property type="entry name" value="OXIDOREDUCTASE AN1597"/>
    <property type="match status" value="1"/>
</dbReference>
<feature type="coiled-coil region" evidence="3">
    <location>
        <begin position="169"/>
        <end position="196"/>
    </location>
</feature>
<gene>
    <name evidence="4" type="ORF">DOTSEDRAFT_20335</name>
</gene>
<comment type="similarity">
    <text evidence="2">Belongs to the asaB hydroxylase/desaturase family.</text>
</comment>
<sequence>MSEQDEQDVLLFKGYDSDTDVRARACLHTAFDLPPGAVSKDAPTRERIEVRALVFTYPATGQRPSDGRSMPQPLAGSLERGHLKRVDVEHSITDRPRTELDEGNEIKDAVLILSKQEIQRLEIELEHTRKQASMQGNDFDLRLENDRLRAEMINVHMRQTQIDISADERTILCQQLERAQHEAQKWRAEAMGYANDAVIRVWQGSVDEAVRREREKDAVTIDSLHAELEGLRIAQGSYTATLVDVEGHVSG</sequence>
<dbReference type="EMBL" id="KB446535">
    <property type="protein sequence ID" value="EME49938.1"/>
    <property type="molecule type" value="Genomic_DNA"/>
</dbReference>
<organism evidence="4 5">
    <name type="scientific">Dothistroma septosporum (strain NZE10 / CBS 128990)</name>
    <name type="common">Red band needle blight fungus</name>
    <name type="synonym">Mycosphaerella pini</name>
    <dbReference type="NCBI Taxonomy" id="675120"/>
    <lineage>
        <taxon>Eukaryota</taxon>
        <taxon>Fungi</taxon>
        <taxon>Dikarya</taxon>
        <taxon>Ascomycota</taxon>
        <taxon>Pezizomycotina</taxon>
        <taxon>Dothideomycetes</taxon>
        <taxon>Dothideomycetidae</taxon>
        <taxon>Mycosphaerellales</taxon>
        <taxon>Mycosphaerellaceae</taxon>
        <taxon>Dothistroma</taxon>
    </lineage>
</organism>
<accession>N1Q3X9</accession>
<keyword evidence="5" id="KW-1185">Reference proteome</keyword>
<keyword evidence="1" id="KW-0560">Oxidoreductase</keyword>
<reference evidence="4 5" key="2">
    <citation type="journal article" date="2012" name="PLoS Pathog.">
        <title>Diverse lifestyles and strategies of plant pathogenesis encoded in the genomes of eighteen Dothideomycetes fungi.</title>
        <authorList>
            <person name="Ohm R.A."/>
            <person name="Feau N."/>
            <person name="Henrissat B."/>
            <person name="Schoch C.L."/>
            <person name="Horwitz B.A."/>
            <person name="Barry K.W."/>
            <person name="Condon B.J."/>
            <person name="Copeland A.C."/>
            <person name="Dhillon B."/>
            <person name="Glaser F."/>
            <person name="Hesse C.N."/>
            <person name="Kosti I."/>
            <person name="LaButti K."/>
            <person name="Lindquist E.A."/>
            <person name="Lucas S."/>
            <person name="Salamov A.A."/>
            <person name="Bradshaw R.E."/>
            <person name="Ciuffetti L."/>
            <person name="Hamelin R.C."/>
            <person name="Kema G.H.J."/>
            <person name="Lawrence C."/>
            <person name="Scott J.A."/>
            <person name="Spatafora J.W."/>
            <person name="Turgeon B.G."/>
            <person name="de Wit P.J.G.M."/>
            <person name="Zhong S."/>
            <person name="Goodwin S.B."/>
            <person name="Grigoriev I.V."/>
        </authorList>
    </citation>
    <scope>NUCLEOTIDE SEQUENCE [LARGE SCALE GENOMIC DNA]</scope>
    <source>
        <strain evidence="5">NZE10 / CBS 128990</strain>
    </source>
</reference>
<dbReference type="HOGENOM" id="CLU_1107096_0_0_1"/>
<keyword evidence="3" id="KW-0175">Coiled coil</keyword>
<evidence type="ECO:0000256" key="1">
    <source>
        <dbReference type="ARBA" id="ARBA00023002"/>
    </source>
</evidence>
<reference evidence="5" key="1">
    <citation type="journal article" date="2012" name="PLoS Genet.">
        <title>The genomes of the fungal plant pathogens Cladosporium fulvum and Dothistroma septosporum reveal adaptation to different hosts and lifestyles but also signatures of common ancestry.</title>
        <authorList>
            <person name="de Wit P.J.G.M."/>
            <person name="van der Burgt A."/>
            <person name="Oekmen B."/>
            <person name="Stergiopoulos I."/>
            <person name="Abd-Elsalam K.A."/>
            <person name="Aerts A.L."/>
            <person name="Bahkali A.H."/>
            <person name="Beenen H.G."/>
            <person name="Chettri P."/>
            <person name="Cox M.P."/>
            <person name="Datema E."/>
            <person name="de Vries R.P."/>
            <person name="Dhillon B."/>
            <person name="Ganley A.R."/>
            <person name="Griffiths S.A."/>
            <person name="Guo Y."/>
            <person name="Hamelin R.C."/>
            <person name="Henrissat B."/>
            <person name="Kabir M.S."/>
            <person name="Jashni M.K."/>
            <person name="Kema G."/>
            <person name="Klaubauf S."/>
            <person name="Lapidus A."/>
            <person name="Levasseur A."/>
            <person name="Lindquist E."/>
            <person name="Mehrabi R."/>
            <person name="Ohm R.A."/>
            <person name="Owen T.J."/>
            <person name="Salamov A."/>
            <person name="Schwelm A."/>
            <person name="Schijlen E."/>
            <person name="Sun H."/>
            <person name="van den Burg H.A."/>
            <person name="van Ham R.C.H.J."/>
            <person name="Zhang S."/>
            <person name="Goodwin S.B."/>
            <person name="Grigoriev I.V."/>
            <person name="Collemare J."/>
            <person name="Bradshaw R.E."/>
        </authorList>
    </citation>
    <scope>NUCLEOTIDE SEQUENCE [LARGE SCALE GENOMIC DNA]</scope>
    <source>
        <strain evidence="5">NZE10 / CBS 128990</strain>
    </source>
</reference>
<dbReference type="GO" id="GO:0016491">
    <property type="term" value="F:oxidoreductase activity"/>
    <property type="evidence" value="ECO:0007669"/>
    <property type="project" value="UniProtKB-KW"/>
</dbReference>
<dbReference type="InterPro" id="IPR044053">
    <property type="entry name" value="AsaB-like"/>
</dbReference>
<dbReference type="AlphaFoldDB" id="N1Q3X9"/>
<evidence type="ECO:0000256" key="2">
    <source>
        <dbReference type="ARBA" id="ARBA00023604"/>
    </source>
</evidence>
<protein>
    <submittedName>
        <fullName evidence="4">Uncharacterized protein</fullName>
    </submittedName>
</protein>
<dbReference type="Proteomes" id="UP000016933">
    <property type="component" value="Unassembled WGS sequence"/>
</dbReference>
<name>N1Q3X9_DOTSN</name>
<evidence type="ECO:0000313" key="4">
    <source>
        <dbReference type="EMBL" id="EME49938.1"/>
    </source>
</evidence>